<sequence length="147" mass="15978">MGQPLTARVTSPHLGLRFCNNASAQNAHRGKHNSNNNVGPYAASNTASRQRSSTLRRRSARLEMPSQGAAPRAQLRGPRSSQHPTPESIEHAVMHPHRSRARRPQLRLVAPLESLARGGVAEQTPGSTATLSWQARARQRPPGPLDP</sequence>
<gene>
    <name evidence="2" type="ORF">PCOR1329_LOCUS27220</name>
</gene>
<dbReference type="EMBL" id="CAUYUJ010009824">
    <property type="protein sequence ID" value="CAK0827773.1"/>
    <property type="molecule type" value="Genomic_DNA"/>
</dbReference>
<reference evidence="2" key="1">
    <citation type="submission" date="2023-10" db="EMBL/GenBank/DDBJ databases">
        <authorList>
            <person name="Chen Y."/>
            <person name="Shah S."/>
            <person name="Dougan E. K."/>
            <person name="Thang M."/>
            <person name="Chan C."/>
        </authorList>
    </citation>
    <scope>NUCLEOTIDE SEQUENCE [LARGE SCALE GENOMIC DNA]</scope>
</reference>
<protein>
    <submittedName>
        <fullName evidence="2">Uncharacterized protein</fullName>
    </submittedName>
</protein>
<evidence type="ECO:0000313" key="3">
    <source>
        <dbReference type="Proteomes" id="UP001189429"/>
    </source>
</evidence>
<evidence type="ECO:0000256" key="1">
    <source>
        <dbReference type="SAM" id="MobiDB-lite"/>
    </source>
</evidence>
<keyword evidence="3" id="KW-1185">Reference proteome</keyword>
<proteinExistence type="predicted"/>
<accession>A0ABN9S7K8</accession>
<feature type="compositionally biased region" description="Polar residues" evidence="1">
    <location>
        <begin position="124"/>
        <end position="133"/>
    </location>
</feature>
<feature type="region of interest" description="Disordered" evidence="1">
    <location>
        <begin position="26"/>
        <end position="105"/>
    </location>
</feature>
<feature type="compositionally biased region" description="Basic residues" evidence="1">
    <location>
        <begin position="94"/>
        <end position="105"/>
    </location>
</feature>
<dbReference type="Proteomes" id="UP001189429">
    <property type="component" value="Unassembled WGS sequence"/>
</dbReference>
<name>A0ABN9S7K8_9DINO</name>
<comment type="caution">
    <text evidence="2">The sequence shown here is derived from an EMBL/GenBank/DDBJ whole genome shotgun (WGS) entry which is preliminary data.</text>
</comment>
<feature type="region of interest" description="Disordered" evidence="1">
    <location>
        <begin position="117"/>
        <end position="147"/>
    </location>
</feature>
<organism evidence="2 3">
    <name type="scientific">Prorocentrum cordatum</name>
    <dbReference type="NCBI Taxonomy" id="2364126"/>
    <lineage>
        <taxon>Eukaryota</taxon>
        <taxon>Sar</taxon>
        <taxon>Alveolata</taxon>
        <taxon>Dinophyceae</taxon>
        <taxon>Prorocentrales</taxon>
        <taxon>Prorocentraceae</taxon>
        <taxon>Prorocentrum</taxon>
    </lineage>
</organism>
<evidence type="ECO:0000313" key="2">
    <source>
        <dbReference type="EMBL" id="CAK0827773.1"/>
    </source>
</evidence>